<evidence type="ECO:0000313" key="2">
    <source>
        <dbReference type="Proteomes" id="UP000199229"/>
    </source>
</evidence>
<protein>
    <submittedName>
        <fullName evidence="1">Uncharacterized protein</fullName>
    </submittedName>
</protein>
<organism evidence="1 2">
    <name type="scientific">Methylobacterium gossipiicola</name>
    <dbReference type="NCBI Taxonomy" id="582675"/>
    <lineage>
        <taxon>Bacteria</taxon>
        <taxon>Pseudomonadati</taxon>
        <taxon>Pseudomonadota</taxon>
        <taxon>Alphaproteobacteria</taxon>
        <taxon>Hyphomicrobiales</taxon>
        <taxon>Methylobacteriaceae</taxon>
        <taxon>Methylobacterium</taxon>
    </lineage>
</organism>
<proteinExistence type="predicted"/>
<dbReference type="Proteomes" id="UP000199229">
    <property type="component" value="Unassembled WGS sequence"/>
</dbReference>
<gene>
    <name evidence="1" type="ORF">SAMN05192565_112105</name>
</gene>
<dbReference type="STRING" id="582675.SAMN05192565_112105"/>
<dbReference type="EMBL" id="FOPM01000012">
    <property type="protein sequence ID" value="SFG82421.1"/>
    <property type="molecule type" value="Genomic_DNA"/>
</dbReference>
<keyword evidence="2" id="KW-1185">Reference proteome</keyword>
<dbReference type="RefSeq" id="WP_091972202.1">
    <property type="nucleotide sequence ID" value="NZ_FOPM01000012.1"/>
</dbReference>
<name>A0A1I2V5P7_9HYPH</name>
<reference evidence="2" key="1">
    <citation type="submission" date="2016-10" db="EMBL/GenBank/DDBJ databases">
        <authorList>
            <person name="Varghese N."/>
            <person name="Submissions S."/>
        </authorList>
    </citation>
    <scope>NUCLEOTIDE SEQUENCE [LARGE SCALE GENOMIC DNA]</scope>
    <source>
        <strain evidence="2">Gh-105</strain>
    </source>
</reference>
<accession>A0A1I2V5P7</accession>
<sequence length="76" mass="8308">MAPRAEITPELRDRLHRRFPRCPRWQPPAPEPAAAPWELIRSVLAQGRKDGLDDTQIAGGVYAALASHGLLTGGRA</sequence>
<evidence type="ECO:0000313" key="1">
    <source>
        <dbReference type="EMBL" id="SFG82421.1"/>
    </source>
</evidence>
<dbReference type="AlphaFoldDB" id="A0A1I2V5P7"/>